<evidence type="ECO:0000313" key="4">
    <source>
        <dbReference type="EMBL" id="SHI19919.1"/>
    </source>
</evidence>
<feature type="domain" description="Solute-binding protein family 3/N-terminal" evidence="3">
    <location>
        <begin position="30"/>
        <end position="268"/>
    </location>
</feature>
<dbReference type="Gene3D" id="3.40.190.10">
    <property type="entry name" value="Periplasmic binding protein-like II"/>
    <property type="match status" value="2"/>
</dbReference>
<dbReference type="RefSeq" id="WP_084726566.1">
    <property type="nucleotide sequence ID" value="NZ_FQXV01000014.1"/>
</dbReference>
<protein>
    <submittedName>
        <fullName evidence="4">Putative lysine transport system substrate-binding protein</fullName>
    </submittedName>
</protein>
<reference evidence="4 5" key="1">
    <citation type="submission" date="2016-11" db="EMBL/GenBank/DDBJ databases">
        <authorList>
            <person name="Jaros S."/>
            <person name="Januszkiewicz K."/>
            <person name="Wedrychowicz H."/>
        </authorList>
    </citation>
    <scope>NUCLEOTIDE SEQUENCE [LARGE SCALE GENOMIC DNA]</scope>
    <source>
        <strain evidence="4 5">DSM 10068</strain>
    </source>
</reference>
<gene>
    <name evidence="4" type="ORF">SAMN02745823_03302</name>
</gene>
<dbReference type="OrthoDB" id="9811552at2"/>
<dbReference type="SMART" id="SM00062">
    <property type="entry name" value="PBPb"/>
    <property type="match status" value="1"/>
</dbReference>
<feature type="chain" id="PRO_5038469985" evidence="2">
    <location>
        <begin position="19"/>
        <end position="276"/>
    </location>
</feature>
<dbReference type="AlphaFoldDB" id="A0A1M5Z6S1"/>
<evidence type="ECO:0000256" key="1">
    <source>
        <dbReference type="ARBA" id="ARBA00022729"/>
    </source>
</evidence>
<name>A0A1M5Z6S1_9FIRM</name>
<dbReference type="Proteomes" id="UP000183995">
    <property type="component" value="Unassembled WGS sequence"/>
</dbReference>
<keyword evidence="5" id="KW-1185">Reference proteome</keyword>
<dbReference type="EMBL" id="FQXV01000014">
    <property type="protein sequence ID" value="SHI19919.1"/>
    <property type="molecule type" value="Genomic_DNA"/>
</dbReference>
<evidence type="ECO:0000259" key="3">
    <source>
        <dbReference type="SMART" id="SM00062"/>
    </source>
</evidence>
<sequence>MKKLIPVLLAVVMIVSLAACGQKATTEQKVLKVAMEAAYAPYNWTQSDDSNGAVPIFDSKDYAYGYDVMMAKLICEKLGWKLEVHKMDWDSIPVAVQSGTVDAGICGQSITAKRLQTMDFSEPYYYASIVSLTRTDSPLASATGLSGLAGATTTSQINTVWYDTCLPQIKDANILPAMDTTSAMLIALESKKVDLIVTDEPTAMAAASVYPDMKVLDFTGKDDNFKVSDEEINIGISVKKGNKDLADQLNSVLSTLTADDYKQMMADAIKVQPLSK</sequence>
<dbReference type="PROSITE" id="PS51257">
    <property type="entry name" value="PROKAR_LIPOPROTEIN"/>
    <property type="match status" value="1"/>
</dbReference>
<dbReference type="SUPFAM" id="SSF53850">
    <property type="entry name" value="Periplasmic binding protein-like II"/>
    <property type="match status" value="1"/>
</dbReference>
<keyword evidence="1 2" id="KW-0732">Signal</keyword>
<organism evidence="4 5">
    <name type="scientific">Sporobacter termitidis DSM 10068</name>
    <dbReference type="NCBI Taxonomy" id="1123282"/>
    <lineage>
        <taxon>Bacteria</taxon>
        <taxon>Bacillati</taxon>
        <taxon>Bacillota</taxon>
        <taxon>Clostridia</taxon>
        <taxon>Eubacteriales</taxon>
        <taxon>Oscillospiraceae</taxon>
        <taxon>Sporobacter</taxon>
    </lineage>
</organism>
<dbReference type="STRING" id="1123282.SAMN02745823_03302"/>
<dbReference type="Pfam" id="PF00497">
    <property type="entry name" value="SBP_bac_3"/>
    <property type="match status" value="1"/>
</dbReference>
<proteinExistence type="predicted"/>
<dbReference type="InterPro" id="IPR001638">
    <property type="entry name" value="Solute-binding_3/MltF_N"/>
</dbReference>
<evidence type="ECO:0000256" key="2">
    <source>
        <dbReference type="SAM" id="SignalP"/>
    </source>
</evidence>
<feature type="signal peptide" evidence="2">
    <location>
        <begin position="1"/>
        <end position="18"/>
    </location>
</feature>
<dbReference type="PANTHER" id="PTHR35936">
    <property type="entry name" value="MEMBRANE-BOUND LYTIC MUREIN TRANSGLYCOSYLASE F"/>
    <property type="match status" value="1"/>
</dbReference>
<accession>A0A1M5Z6S1</accession>
<evidence type="ECO:0000313" key="5">
    <source>
        <dbReference type="Proteomes" id="UP000183995"/>
    </source>
</evidence>
<dbReference type="PANTHER" id="PTHR35936:SF19">
    <property type="entry name" value="AMINO-ACID-BINDING PROTEIN YXEM-RELATED"/>
    <property type="match status" value="1"/>
</dbReference>